<gene>
    <name evidence="2" type="ORF">CYCCA115_LOCUS22444</name>
</gene>
<feature type="compositionally biased region" description="Basic and acidic residues" evidence="1">
    <location>
        <begin position="69"/>
        <end position="80"/>
    </location>
</feature>
<keyword evidence="3" id="KW-1185">Reference proteome</keyword>
<accession>A0AAD2GAI8</accession>
<dbReference type="Proteomes" id="UP001295423">
    <property type="component" value="Unassembled WGS sequence"/>
</dbReference>
<protein>
    <submittedName>
        <fullName evidence="2">Uncharacterized protein</fullName>
    </submittedName>
</protein>
<feature type="compositionally biased region" description="Basic and acidic residues" evidence="1">
    <location>
        <begin position="89"/>
        <end position="126"/>
    </location>
</feature>
<comment type="caution">
    <text evidence="2">The sequence shown here is derived from an EMBL/GenBank/DDBJ whole genome shotgun (WGS) entry which is preliminary data.</text>
</comment>
<name>A0AAD2GAI8_9STRA</name>
<feature type="region of interest" description="Disordered" evidence="1">
    <location>
        <begin position="69"/>
        <end position="175"/>
    </location>
</feature>
<sequence length="175" mass="19614">MSKSQHKTTDHTNSLEKAKTAINTIKERLQPVVDKVNDHDFGVYSAQAHATVALSIGMLKYMAARLQGKDRGRKADDPLRAELNNMKRILAEVKKKTTEKVKKTDDSTAQKTTEQTKPDSESEKGKSTAPSSNVDSSIAEKKKAEEVKTKKDKKRKSSDFNERGRSKSPKSRKKR</sequence>
<proteinExistence type="predicted"/>
<organism evidence="2 3">
    <name type="scientific">Cylindrotheca closterium</name>
    <dbReference type="NCBI Taxonomy" id="2856"/>
    <lineage>
        <taxon>Eukaryota</taxon>
        <taxon>Sar</taxon>
        <taxon>Stramenopiles</taxon>
        <taxon>Ochrophyta</taxon>
        <taxon>Bacillariophyta</taxon>
        <taxon>Bacillariophyceae</taxon>
        <taxon>Bacillariophycidae</taxon>
        <taxon>Bacillariales</taxon>
        <taxon>Bacillariaceae</taxon>
        <taxon>Cylindrotheca</taxon>
    </lineage>
</organism>
<dbReference type="EMBL" id="CAKOGP040002313">
    <property type="protein sequence ID" value="CAJ1966861.1"/>
    <property type="molecule type" value="Genomic_DNA"/>
</dbReference>
<feature type="compositionally biased region" description="Basic residues" evidence="1">
    <location>
        <begin position="166"/>
        <end position="175"/>
    </location>
</feature>
<evidence type="ECO:0000313" key="3">
    <source>
        <dbReference type="Proteomes" id="UP001295423"/>
    </source>
</evidence>
<feature type="compositionally biased region" description="Basic and acidic residues" evidence="1">
    <location>
        <begin position="138"/>
        <end position="149"/>
    </location>
</feature>
<reference evidence="2" key="1">
    <citation type="submission" date="2023-08" db="EMBL/GenBank/DDBJ databases">
        <authorList>
            <person name="Audoor S."/>
            <person name="Bilcke G."/>
        </authorList>
    </citation>
    <scope>NUCLEOTIDE SEQUENCE</scope>
</reference>
<evidence type="ECO:0000313" key="2">
    <source>
        <dbReference type="EMBL" id="CAJ1966861.1"/>
    </source>
</evidence>
<dbReference type="AlphaFoldDB" id="A0AAD2GAI8"/>
<evidence type="ECO:0000256" key="1">
    <source>
        <dbReference type="SAM" id="MobiDB-lite"/>
    </source>
</evidence>